<dbReference type="AlphaFoldDB" id="A0AAN7Y2R3"/>
<dbReference type="Proteomes" id="UP001335648">
    <property type="component" value="Unassembled WGS sequence"/>
</dbReference>
<comment type="caution">
    <text evidence="2">The sequence shown here is derived from an EMBL/GenBank/DDBJ whole genome shotgun (WGS) entry which is preliminary data.</text>
</comment>
<evidence type="ECO:0000313" key="3">
    <source>
        <dbReference type="Proteomes" id="UP001335648"/>
    </source>
</evidence>
<reference evidence="2 3" key="1">
    <citation type="journal article" date="2023" name="Mol. Biol. Evol.">
        <title>Genomics of Secondarily Temperate Adaptation in the Only Non-Antarctic Icefish.</title>
        <authorList>
            <person name="Rivera-Colon A.G."/>
            <person name="Rayamajhi N."/>
            <person name="Minhas B.F."/>
            <person name="Madrigal G."/>
            <person name="Bilyk K.T."/>
            <person name="Yoon V."/>
            <person name="Hune M."/>
            <person name="Gregory S."/>
            <person name="Cheng C.H.C."/>
            <person name="Catchen J.M."/>
        </authorList>
    </citation>
    <scope>NUCLEOTIDE SEQUENCE [LARGE SCALE GENOMIC DNA]</scope>
    <source>
        <strain evidence="2">JC2023a</strain>
    </source>
</reference>
<name>A0AAN7Y2R3_9TELE</name>
<feature type="region of interest" description="Disordered" evidence="1">
    <location>
        <begin position="1"/>
        <end position="27"/>
    </location>
</feature>
<protein>
    <submittedName>
        <fullName evidence="2">Uncharacterized protein</fullName>
    </submittedName>
</protein>
<keyword evidence="3" id="KW-1185">Reference proteome</keyword>
<evidence type="ECO:0000256" key="1">
    <source>
        <dbReference type="SAM" id="MobiDB-lite"/>
    </source>
</evidence>
<sequence length="67" mass="7482">MLARTERPQQHAREDGASTAACSRGRSAHSSVLASCSLTERVLLNRHPYNALKSEDMKSLFCQHRTL</sequence>
<feature type="compositionally biased region" description="Basic and acidic residues" evidence="1">
    <location>
        <begin position="1"/>
        <end position="16"/>
    </location>
</feature>
<organism evidence="2 3">
    <name type="scientific">Champsocephalus esox</name>
    <name type="common">pike icefish</name>
    <dbReference type="NCBI Taxonomy" id="159716"/>
    <lineage>
        <taxon>Eukaryota</taxon>
        <taxon>Metazoa</taxon>
        <taxon>Chordata</taxon>
        <taxon>Craniata</taxon>
        <taxon>Vertebrata</taxon>
        <taxon>Euteleostomi</taxon>
        <taxon>Actinopterygii</taxon>
        <taxon>Neopterygii</taxon>
        <taxon>Teleostei</taxon>
        <taxon>Neoteleostei</taxon>
        <taxon>Acanthomorphata</taxon>
        <taxon>Eupercaria</taxon>
        <taxon>Perciformes</taxon>
        <taxon>Notothenioidei</taxon>
        <taxon>Channichthyidae</taxon>
        <taxon>Champsocephalus</taxon>
    </lineage>
</organism>
<evidence type="ECO:0000313" key="2">
    <source>
        <dbReference type="EMBL" id="KAK5874726.1"/>
    </source>
</evidence>
<gene>
    <name evidence="2" type="ORF">CesoFtcFv8_027293</name>
</gene>
<dbReference type="EMBL" id="JAULUE010002069">
    <property type="protein sequence ID" value="KAK5874726.1"/>
    <property type="molecule type" value="Genomic_DNA"/>
</dbReference>
<proteinExistence type="predicted"/>
<accession>A0AAN7Y2R3</accession>